<dbReference type="GO" id="GO:0005829">
    <property type="term" value="C:cytosol"/>
    <property type="evidence" value="ECO:0007669"/>
    <property type="project" value="TreeGrafter"/>
</dbReference>
<evidence type="ECO:0000256" key="7">
    <source>
        <dbReference type="PIRNR" id="PIRNR000077"/>
    </source>
</evidence>
<dbReference type="Proteomes" id="UP000216605">
    <property type="component" value="Unassembled WGS sequence"/>
</dbReference>
<dbReference type="GO" id="GO:0015035">
    <property type="term" value="F:protein-disulfide reductase activity"/>
    <property type="evidence" value="ECO:0007669"/>
    <property type="project" value="UniProtKB-UniRule"/>
</dbReference>
<proteinExistence type="inferred from homology"/>
<keyword evidence="2" id="KW-0813">Transport</keyword>
<dbReference type="PRINTS" id="PR00421">
    <property type="entry name" value="THIOREDOXIN"/>
</dbReference>
<feature type="site" description="Contributes to redox potential value" evidence="8">
    <location>
        <position position="30"/>
    </location>
</feature>
<comment type="similarity">
    <text evidence="1 7">Belongs to the thioredoxin family.</text>
</comment>
<keyword evidence="3" id="KW-0249">Electron transport</keyword>
<organism evidence="11 12">
    <name type="scientific">Flavobacterium cyanobacteriorum</name>
    <dbReference type="NCBI Taxonomy" id="2022802"/>
    <lineage>
        <taxon>Bacteria</taxon>
        <taxon>Pseudomonadati</taxon>
        <taxon>Bacteroidota</taxon>
        <taxon>Flavobacteriia</taxon>
        <taxon>Flavobacteriales</taxon>
        <taxon>Flavobacteriaceae</taxon>
        <taxon>Flavobacterium</taxon>
    </lineage>
</organism>
<sequence length="110" mass="12614">MTQVINSLNFETTLKQNEVVLVDFYADWCGPCRAISETLERISSEFERQALVAKVNIDKSPELCRLFEITSIPSLLYFKNRKLMAKETGVRSHAQIAAQISKIINHNRNK</sequence>
<keyword evidence="12" id="KW-1185">Reference proteome</keyword>
<dbReference type="NCBIfam" id="TIGR01068">
    <property type="entry name" value="thioredoxin"/>
    <property type="match status" value="1"/>
</dbReference>
<dbReference type="AlphaFoldDB" id="A0A255YY24"/>
<feature type="domain" description="Thioredoxin" evidence="10">
    <location>
        <begin position="1"/>
        <end position="105"/>
    </location>
</feature>
<gene>
    <name evidence="11" type="primary">trxA</name>
    <name evidence="11" type="ORF">CHU92_12185</name>
</gene>
<feature type="active site" description="Nucleophile" evidence="8">
    <location>
        <position position="29"/>
    </location>
</feature>
<evidence type="ECO:0000256" key="3">
    <source>
        <dbReference type="ARBA" id="ARBA00022982"/>
    </source>
</evidence>
<dbReference type="PANTHER" id="PTHR45663">
    <property type="entry name" value="GEO12009P1"/>
    <property type="match status" value="1"/>
</dbReference>
<feature type="active site" description="Nucleophile" evidence="8">
    <location>
        <position position="32"/>
    </location>
</feature>
<feature type="disulfide bond" description="Redox-active" evidence="9">
    <location>
        <begin position="29"/>
        <end position="32"/>
    </location>
</feature>
<evidence type="ECO:0000256" key="2">
    <source>
        <dbReference type="ARBA" id="ARBA00022448"/>
    </source>
</evidence>
<dbReference type="PROSITE" id="PS51352">
    <property type="entry name" value="THIOREDOXIN_2"/>
    <property type="match status" value="1"/>
</dbReference>
<evidence type="ECO:0000313" key="12">
    <source>
        <dbReference type="Proteomes" id="UP000216605"/>
    </source>
</evidence>
<dbReference type="InterPro" id="IPR005746">
    <property type="entry name" value="Thioredoxin"/>
</dbReference>
<dbReference type="InterPro" id="IPR036249">
    <property type="entry name" value="Thioredoxin-like_sf"/>
</dbReference>
<evidence type="ECO:0000256" key="8">
    <source>
        <dbReference type="PIRSR" id="PIRSR000077-1"/>
    </source>
</evidence>
<comment type="caution">
    <text evidence="11">The sequence shown here is derived from an EMBL/GenBank/DDBJ whole genome shotgun (WGS) entry which is preliminary data.</text>
</comment>
<evidence type="ECO:0000256" key="5">
    <source>
        <dbReference type="ARBA" id="ARBA00023284"/>
    </source>
</evidence>
<dbReference type="Pfam" id="PF00085">
    <property type="entry name" value="Thioredoxin"/>
    <property type="match status" value="1"/>
</dbReference>
<dbReference type="RefSeq" id="WP_094415961.1">
    <property type="nucleotide sequence ID" value="NZ_NOXV01000295.1"/>
</dbReference>
<dbReference type="PIRSF" id="PIRSF000077">
    <property type="entry name" value="Thioredoxin"/>
    <property type="match status" value="1"/>
</dbReference>
<feature type="site" description="Contributes to redox potential value" evidence="8">
    <location>
        <position position="31"/>
    </location>
</feature>
<evidence type="ECO:0000256" key="1">
    <source>
        <dbReference type="ARBA" id="ARBA00008987"/>
    </source>
</evidence>
<accession>A0A255YY24</accession>
<evidence type="ECO:0000256" key="4">
    <source>
        <dbReference type="ARBA" id="ARBA00023157"/>
    </source>
</evidence>
<dbReference type="InterPro" id="IPR017937">
    <property type="entry name" value="Thioredoxin_CS"/>
</dbReference>
<reference evidence="11 12" key="1">
    <citation type="submission" date="2017-07" db="EMBL/GenBank/DDBJ databases">
        <title>Flavobacterium cyanobacteriorum sp. nov., isolated from cyanobacterial aggregates in a eutrophic lake.</title>
        <authorList>
            <person name="Cai H."/>
        </authorList>
    </citation>
    <scope>NUCLEOTIDE SEQUENCE [LARGE SCALE GENOMIC DNA]</scope>
    <source>
        <strain evidence="11 12">TH021</strain>
    </source>
</reference>
<dbReference type="PROSITE" id="PS00194">
    <property type="entry name" value="THIOREDOXIN_1"/>
    <property type="match status" value="1"/>
</dbReference>
<evidence type="ECO:0000256" key="6">
    <source>
        <dbReference type="NCBIfam" id="TIGR01068"/>
    </source>
</evidence>
<keyword evidence="4 9" id="KW-1015">Disulfide bond</keyword>
<dbReference type="EMBL" id="NOXV01000295">
    <property type="protein sequence ID" value="OYQ34088.1"/>
    <property type="molecule type" value="Genomic_DNA"/>
</dbReference>
<keyword evidence="5 9" id="KW-0676">Redox-active center</keyword>
<name>A0A255YY24_9FLAO</name>
<evidence type="ECO:0000256" key="9">
    <source>
        <dbReference type="PIRSR" id="PIRSR000077-4"/>
    </source>
</evidence>
<evidence type="ECO:0000313" key="11">
    <source>
        <dbReference type="EMBL" id="OYQ34088.1"/>
    </source>
</evidence>
<dbReference type="SUPFAM" id="SSF52833">
    <property type="entry name" value="Thioredoxin-like"/>
    <property type="match status" value="1"/>
</dbReference>
<dbReference type="InterPro" id="IPR013766">
    <property type="entry name" value="Thioredoxin_domain"/>
</dbReference>
<protein>
    <recommendedName>
        <fullName evidence="6 7">Thioredoxin</fullName>
    </recommendedName>
</protein>
<dbReference type="PANTHER" id="PTHR45663:SF11">
    <property type="entry name" value="GEO12009P1"/>
    <property type="match status" value="1"/>
</dbReference>
<feature type="site" description="Deprotonates C-terminal active site Cys" evidence="8">
    <location>
        <position position="23"/>
    </location>
</feature>
<dbReference type="OrthoDB" id="9790390at2"/>
<dbReference type="CDD" id="cd02947">
    <property type="entry name" value="TRX_family"/>
    <property type="match status" value="1"/>
</dbReference>
<dbReference type="GO" id="GO:0045454">
    <property type="term" value="P:cell redox homeostasis"/>
    <property type="evidence" value="ECO:0007669"/>
    <property type="project" value="TreeGrafter"/>
</dbReference>
<evidence type="ECO:0000259" key="10">
    <source>
        <dbReference type="PROSITE" id="PS51352"/>
    </source>
</evidence>
<dbReference type="Gene3D" id="3.40.30.10">
    <property type="entry name" value="Glutaredoxin"/>
    <property type="match status" value="1"/>
</dbReference>